<sequence length="372" mass="38332">MSTDGRTALRNVRVFDGERLGEPRTVVIDGALIGDDPAGAEEIDAAGAALLPGLIDAHVHLHGPGNLAALAAWGVTTGLDMACWPAERVASLRETEGAADFRTAGLPAIGPGGHHARMPGMPPEAVILTAADARRHVEARAAEGADYIKGVAEAPGEGGPPADALRALVEAAREYGLKTIVHAATSGAYTMAVESGAEFVTHTPIAGGVRAHDVAAMRSAGQRSIPTITMMEALLTAFMTSGPPPGRADHLGEVLGDVGRLHRAGVEILAGTDANAESSAPVPVPHGESLHHEFELMARAGMTPVEILRSATVLPARAFGLADRGAVRPGMRADLLLVDGDPTRDITATREIRAVWCAGHPVTPATPAKPET</sequence>
<dbReference type="InterPro" id="IPR006680">
    <property type="entry name" value="Amidohydro-rel"/>
</dbReference>
<feature type="domain" description="Amidohydrolase-related" evidence="1">
    <location>
        <begin position="50"/>
        <end position="361"/>
    </location>
</feature>
<dbReference type="InterPro" id="IPR051781">
    <property type="entry name" value="Metallo-dep_Hydrolase"/>
</dbReference>
<dbReference type="Proteomes" id="UP001447516">
    <property type="component" value="Unassembled WGS sequence"/>
</dbReference>
<dbReference type="EMBL" id="JBDJAW010000012">
    <property type="protein sequence ID" value="MEN3536846.1"/>
    <property type="molecule type" value="Genomic_DNA"/>
</dbReference>
<accession>A0ABV0ARC6</accession>
<organism evidence="2 3">
    <name type="scientific">Microbispora maris</name>
    <dbReference type="NCBI Taxonomy" id="3144104"/>
    <lineage>
        <taxon>Bacteria</taxon>
        <taxon>Bacillati</taxon>
        <taxon>Actinomycetota</taxon>
        <taxon>Actinomycetes</taxon>
        <taxon>Streptosporangiales</taxon>
        <taxon>Streptosporangiaceae</taxon>
        <taxon>Microbispora</taxon>
    </lineage>
</organism>
<dbReference type="Gene3D" id="3.30.110.90">
    <property type="entry name" value="Amidohydrolase"/>
    <property type="match status" value="1"/>
</dbReference>
<dbReference type="InterPro" id="IPR032466">
    <property type="entry name" value="Metal_Hydrolase"/>
</dbReference>
<proteinExistence type="predicted"/>
<keyword evidence="3" id="KW-1185">Reference proteome</keyword>
<protein>
    <submittedName>
        <fullName evidence="2">Amidohydrolase family protein</fullName>
    </submittedName>
</protein>
<gene>
    <name evidence="2" type="ORF">AAH991_17160</name>
</gene>
<dbReference type="Pfam" id="PF01979">
    <property type="entry name" value="Amidohydro_1"/>
    <property type="match status" value="1"/>
</dbReference>
<evidence type="ECO:0000313" key="3">
    <source>
        <dbReference type="Proteomes" id="UP001447516"/>
    </source>
</evidence>
<dbReference type="SUPFAM" id="SSF51338">
    <property type="entry name" value="Composite domain of metallo-dependent hydrolases"/>
    <property type="match status" value="1"/>
</dbReference>
<dbReference type="InterPro" id="IPR011059">
    <property type="entry name" value="Metal-dep_hydrolase_composite"/>
</dbReference>
<comment type="caution">
    <text evidence="2">The sequence shown here is derived from an EMBL/GenBank/DDBJ whole genome shotgun (WGS) entry which is preliminary data.</text>
</comment>
<dbReference type="Gene3D" id="3.40.50.10910">
    <property type="entry name" value="Amidohydrolase"/>
    <property type="match status" value="1"/>
</dbReference>
<evidence type="ECO:0000313" key="2">
    <source>
        <dbReference type="EMBL" id="MEN3536846.1"/>
    </source>
</evidence>
<dbReference type="Gene3D" id="2.30.40.10">
    <property type="entry name" value="Urease, subunit C, domain 1"/>
    <property type="match status" value="1"/>
</dbReference>
<name>A0ABV0ARC6_9ACTN</name>
<dbReference type="PANTHER" id="PTHR43135:SF3">
    <property type="entry name" value="ALPHA-D-RIBOSE 1-METHYLPHOSPHONATE 5-TRIPHOSPHATE DIPHOSPHATASE"/>
    <property type="match status" value="1"/>
</dbReference>
<dbReference type="PANTHER" id="PTHR43135">
    <property type="entry name" value="ALPHA-D-RIBOSE 1-METHYLPHOSPHONATE 5-TRIPHOSPHATE DIPHOSPHATASE"/>
    <property type="match status" value="1"/>
</dbReference>
<evidence type="ECO:0000259" key="1">
    <source>
        <dbReference type="Pfam" id="PF01979"/>
    </source>
</evidence>
<reference evidence="2 3" key="1">
    <citation type="submission" date="2024-05" db="EMBL/GenBank/DDBJ databases">
        <title>Microbispora sp.ZYX-F-249.</title>
        <authorList>
            <person name="Xie H."/>
        </authorList>
    </citation>
    <scope>NUCLEOTIDE SEQUENCE [LARGE SCALE GENOMIC DNA]</scope>
    <source>
        <strain evidence="2 3">ZYX-F-249</strain>
    </source>
</reference>
<dbReference type="SUPFAM" id="SSF51556">
    <property type="entry name" value="Metallo-dependent hydrolases"/>
    <property type="match status" value="1"/>
</dbReference>
<dbReference type="Gene3D" id="1.20.58.520">
    <property type="entry name" value="Amidohydrolase"/>
    <property type="match status" value="1"/>
</dbReference>